<dbReference type="OrthoDB" id="9801785at2"/>
<comment type="caution">
    <text evidence="3">The sequence shown here is derived from an EMBL/GenBank/DDBJ whole genome shotgun (WGS) entry which is preliminary data.</text>
</comment>
<proteinExistence type="inferred from homology"/>
<reference evidence="3 4" key="1">
    <citation type="submission" date="2019-02" db="EMBL/GenBank/DDBJ databases">
        <title>Kribbella capetownensis sp. nov. and Kribbella speibonae sp. nov., isolated from soil.</title>
        <authorList>
            <person name="Curtis S.M."/>
            <person name="Norton I."/>
            <person name="Everest G.J."/>
            <person name="Meyers P.R."/>
        </authorList>
    </citation>
    <scope>NUCLEOTIDE SEQUENCE [LARGE SCALE GENOMIC DNA]</scope>
    <source>
        <strain evidence="3 4">NRRL B-24813</strain>
    </source>
</reference>
<keyword evidence="4" id="KW-1185">Reference proteome</keyword>
<dbReference type="InterPro" id="IPR001509">
    <property type="entry name" value="Epimerase_deHydtase"/>
</dbReference>
<dbReference type="PANTHER" id="PTHR43000">
    <property type="entry name" value="DTDP-D-GLUCOSE 4,6-DEHYDRATASE-RELATED"/>
    <property type="match status" value="1"/>
</dbReference>
<comment type="similarity">
    <text evidence="1">Belongs to the NAD(P)-dependent epimerase/dehydratase family.</text>
</comment>
<evidence type="ECO:0000313" key="4">
    <source>
        <dbReference type="Proteomes" id="UP000291144"/>
    </source>
</evidence>
<sequence>MILVTGGLGMIGAHTARALLDLGQEVVVTTHRRTEVPSFLAGRVIVEPLDVTDRDAFLALGTRHDISDIVHLAGSVPGENPVDFFRTDTPGLLNALDAARAWGVRRCAVASSLGVYIGRSETRWREGLDLPMAELPHLIIAFKKAVEPLAMHSLQGSGVQPVVLRIGTIWGPLVDPESPFFYIPPYISAVLRGEEPKPLYADDGGDCCYAPDAGRAIALLTTAQTLPHNVYNVSSGRPYTNRDFADALQTITPGLQLDLLPGRQGGPGENPYLDITRLTDDTGFTPAFDVAQSVADYVAWRAKNPR</sequence>
<dbReference type="RefSeq" id="WP_131350170.1">
    <property type="nucleotide sequence ID" value="NZ_SJKB01000001.1"/>
</dbReference>
<name>A0A4R0KZD4_9ACTN</name>
<evidence type="ECO:0000259" key="2">
    <source>
        <dbReference type="Pfam" id="PF01370"/>
    </source>
</evidence>
<dbReference type="Proteomes" id="UP000291144">
    <property type="component" value="Unassembled WGS sequence"/>
</dbReference>
<dbReference type="Gene3D" id="3.40.50.720">
    <property type="entry name" value="NAD(P)-binding Rossmann-like Domain"/>
    <property type="match status" value="1"/>
</dbReference>
<dbReference type="SUPFAM" id="SSF51735">
    <property type="entry name" value="NAD(P)-binding Rossmann-fold domains"/>
    <property type="match status" value="1"/>
</dbReference>
<protein>
    <submittedName>
        <fullName evidence="3">NAD(P)-dependent oxidoreductase</fullName>
    </submittedName>
</protein>
<dbReference type="Pfam" id="PF01370">
    <property type="entry name" value="Epimerase"/>
    <property type="match status" value="1"/>
</dbReference>
<dbReference type="AlphaFoldDB" id="A0A4R0KZD4"/>
<feature type="domain" description="NAD-dependent epimerase/dehydratase" evidence="2">
    <location>
        <begin position="2"/>
        <end position="233"/>
    </location>
</feature>
<organism evidence="3 4">
    <name type="scientific">Kribbella pittospori</name>
    <dbReference type="NCBI Taxonomy" id="722689"/>
    <lineage>
        <taxon>Bacteria</taxon>
        <taxon>Bacillati</taxon>
        <taxon>Actinomycetota</taxon>
        <taxon>Actinomycetes</taxon>
        <taxon>Propionibacteriales</taxon>
        <taxon>Kribbellaceae</taxon>
        <taxon>Kribbella</taxon>
    </lineage>
</organism>
<dbReference type="EMBL" id="SJKB01000001">
    <property type="protein sequence ID" value="TCC65627.1"/>
    <property type="molecule type" value="Genomic_DNA"/>
</dbReference>
<gene>
    <name evidence="3" type="ORF">E0H73_01425</name>
</gene>
<evidence type="ECO:0000256" key="1">
    <source>
        <dbReference type="ARBA" id="ARBA00007637"/>
    </source>
</evidence>
<dbReference type="InterPro" id="IPR036291">
    <property type="entry name" value="NAD(P)-bd_dom_sf"/>
</dbReference>
<evidence type="ECO:0000313" key="3">
    <source>
        <dbReference type="EMBL" id="TCC65627.1"/>
    </source>
</evidence>
<accession>A0A4R0KZD4</accession>